<dbReference type="AlphaFoldDB" id="A0A9X3IGH0"/>
<comment type="subcellular location">
    <subcellularLocation>
        <location evidence="1">Virion</location>
    </subcellularLocation>
</comment>
<evidence type="ECO:0000313" key="8">
    <source>
        <dbReference type="Proteomes" id="UP001146019"/>
    </source>
</evidence>
<feature type="domain" description="Phage capsid-like C-terminal" evidence="6">
    <location>
        <begin position="416"/>
        <end position="673"/>
    </location>
</feature>
<evidence type="ECO:0000256" key="3">
    <source>
        <dbReference type="ARBA" id="ARBA00022670"/>
    </source>
</evidence>
<keyword evidence="4" id="KW-0378">Hydrolase</keyword>
<dbReference type="Pfam" id="PF05065">
    <property type="entry name" value="Phage_capsid"/>
    <property type="match status" value="1"/>
</dbReference>
<sequence>MKKSKLSTSIVCGLLAGAYFKRDASQTKPLPDFNKDKLFRSYVVDDFKVDIDKRTVELSFSSEAEVGRWFGVEILDHSQGAIDFSRLNARAPFLLDHNSRDQVGVVESAWLDHSQRKGRALVRLSKSSRGEEILQDIADLIRTNISVGYIIKKAILKEQREHEDVYLITEWQPYEISSVSIPADTSVGVGRSNEKVNNENNLPTQQNEPIEVKTQVNQQRALYMNWDHFTDKDGNYCRQQLNDKGERFGAIEILRKAEDTATRGAEQEHARTREILELGKKYNMPELAAEYIGQRKSPAEFQTAILDKMHERQGKPITEQPKSNNANIGLTDDETRQFSLFRAIRALRPNASMAEREAAAFEFECSAAAEKAYGRSAQGILIPADVLSRSIPQNQQRAFDLGGGAGAGGSLLGTDHRGDMFIDLLRSRTTIMQLGRHMSGLVGNVEIPKATGGATAYWVGEGDDVQGSNPTTGQKELKPKTVGARVDITRSLMQQSSPDAESLVWDDINQALALTIDKAGYYGTGTDKQPLGIKNMSGINAVPFAAANPTYAEIVDMESQIAADNASVDRMAYVMNSLMRGHCKTKPKFGTGTESVIWETGGTVNGYRTEITNQIEDGDIFFGNFADLIIGLWGGLDLTLDPYSLSSSGGLRIVAFQDVDFVLRNSESICYGKKTP</sequence>
<evidence type="ECO:0000256" key="2">
    <source>
        <dbReference type="ARBA" id="ARBA00022612"/>
    </source>
</evidence>
<dbReference type="GO" id="GO:0006508">
    <property type="term" value="P:proteolysis"/>
    <property type="evidence" value="ECO:0007669"/>
    <property type="project" value="UniProtKB-KW"/>
</dbReference>
<dbReference type="SUPFAM" id="SSF56563">
    <property type="entry name" value="Major capsid protein gp5"/>
    <property type="match status" value="1"/>
</dbReference>
<evidence type="ECO:0000313" key="7">
    <source>
        <dbReference type="EMBL" id="MCX5466254.1"/>
    </source>
</evidence>
<dbReference type="Pfam" id="PF04586">
    <property type="entry name" value="Peptidase_S78"/>
    <property type="match status" value="1"/>
</dbReference>
<evidence type="ECO:0000256" key="1">
    <source>
        <dbReference type="ARBA" id="ARBA00004328"/>
    </source>
</evidence>
<dbReference type="GO" id="GO:0008233">
    <property type="term" value="F:peptidase activity"/>
    <property type="evidence" value="ECO:0007669"/>
    <property type="project" value="UniProtKB-KW"/>
</dbReference>
<dbReference type="NCBIfam" id="TIGR01554">
    <property type="entry name" value="major_cap_HK97"/>
    <property type="match status" value="1"/>
</dbReference>
<evidence type="ECO:0000259" key="5">
    <source>
        <dbReference type="Pfam" id="PF04586"/>
    </source>
</evidence>
<dbReference type="InterPro" id="IPR054612">
    <property type="entry name" value="Phage_capsid-like_C"/>
</dbReference>
<dbReference type="Gene3D" id="3.30.2400.10">
    <property type="entry name" value="Major capsid protein gp5"/>
    <property type="match status" value="1"/>
</dbReference>
<dbReference type="InterPro" id="IPR024455">
    <property type="entry name" value="Phage_capsid"/>
</dbReference>
<proteinExistence type="predicted"/>
<protein>
    <submittedName>
        <fullName evidence="7">Phage major capsid protein</fullName>
    </submittedName>
</protein>
<keyword evidence="8" id="KW-1185">Reference proteome</keyword>
<gene>
    <name evidence="7" type="ORF">OSH00_00635</name>
</gene>
<accession>A0A9X3IGH0</accession>
<name>A0A9X3IGH0_9GAMM</name>
<evidence type="ECO:0000256" key="4">
    <source>
        <dbReference type="ARBA" id="ARBA00022801"/>
    </source>
</evidence>
<dbReference type="InterPro" id="IPR054613">
    <property type="entry name" value="Peptidase_S78_dom"/>
</dbReference>
<feature type="domain" description="Prohead serine protease" evidence="5">
    <location>
        <begin position="80"/>
        <end position="193"/>
    </location>
</feature>
<dbReference type="Proteomes" id="UP001146019">
    <property type="component" value="Unassembled WGS sequence"/>
</dbReference>
<dbReference type="EMBL" id="JAPKMY010000001">
    <property type="protein sequence ID" value="MCX5466254.1"/>
    <property type="molecule type" value="Genomic_DNA"/>
</dbReference>
<comment type="caution">
    <text evidence="7">The sequence shown here is derived from an EMBL/GenBank/DDBJ whole genome shotgun (WGS) entry which is preliminary data.</text>
</comment>
<reference evidence="7" key="1">
    <citation type="submission" date="2022-11" db="EMBL/GenBank/DDBJ databases">
        <title>Biodiversity and phylogenetic relationships of bacteria.</title>
        <authorList>
            <person name="Machado R.A.R."/>
            <person name="Bhat A."/>
            <person name="Loulou A."/>
            <person name="Kallel S."/>
        </authorList>
    </citation>
    <scope>NUCLEOTIDE SEQUENCE</scope>
    <source>
        <strain evidence="7">A-IN1</strain>
    </source>
</reference>
<organism evidence="7 8">
    <name type="scientific">Acinetobacter nematophilus</name>
    <dbReference type="NCBI Taxonomy" id="2994642"/>
    <lineage>
        <taxon>Bacteria</taxon>
        <taxon>Pseudomonadati</taxon>
        <taxon>Pseudomonadota</taxon>
        <taxon>Gammaproteobacteria</taxon>
        <taxon>Moraxellales</taxon>
        <taxon>Moraxellaceae</taxon>
        <taxon>Acinetobacter</taxon>
    </lineage>
</organism>
<keyword evidence="3" id="KW-0645">Protease</keyword>
<evidence type="ECO:0000259" key="6">
    <source>
        <dbReference type="Pfam" id="PF05065"/>
    </source>
</evidence>
<dbReference type="RefSeq" id="WP_266128808.1">
    <property type="nucleotide sequence ID" value="NZ_JAPKMY010000001.1"/>
</dbReference>
<keyword evidence="2" id="KW-1188">Viral release from host cell</keyword>